<feature type="transmembrane region" description="Helical" evidence="7">
    <location>
        <begin position="69"/>
        <end position="90"/>
    </location>
</feature>
<evidence type="ECO:0000256" key="3">
    <source>
        <dbReference type="ARBA" id="ARBA00022475"/>
    </source>
</evidence>
<keyword evidence="3" id="KW-1003">Cell membrane</keyword>
<feature type="transmembrane region" description="Helical" evidence="7">
    <location>
        <begin position="102"/>
        <end position="121"/>
    </location>
</feature>
<keyword evidence="6 7" id="KW-0472">Membrane</keyword>
<reference evidence="8 9" key="1">
    <citation type="submission" date="2013-08" db="EMBL/GenBank/DDBJ databases">
        <title>An opportunistic ruminal bacterium that causes liver abscesses in cattle.</title>
        <authorList>
            <person name="Benahmed F.H."/>
            <person name="Rasmussen M."/>
            <person name="Harbottle H."/>
            <person name="Soppet D."/>
            <person name="Nagaraja T.G."/>
            <person name="Davidson M."/>
        </authorList>
    </citation>
    <scope>NUCLEOTIDE SEQUENCE [LARGE SCALE GENOMIC DNA]</scope>
    <source>
        <strain evidence="8 9">B35</strain>
    </source>
</reference>
<dbReference type="SUPFAM" id="SSF161098">
    <property type="entry name" value="MetI-like"/>
    <property type="match status" value="1"/>
</dbReference>
<evidence type="ECO:0000256" key="6">
    <source>
        <dbReference type="ARBA" id="ARBA00023136"/>
    </source>
</evidence>
<evidence type="ECO:0000256" key="4">
    <source>
        <dbReference type="ARBA" id="ARBA00022692"/>
    </source>
</evidence>
<dbReference type="RefSeq" id="WP_039122330.1">
    <property type="nucleotide sequence ID" value="NZ_AOJP01000002.1"/>
</dbReference>
<name>A0A017H863_9FUSO</name>
<evidence type="ECO:0000313" key="9">
    <source>
        <dbReference type="Proteomes" id="UP000031184"/>
    </source>
</evidence>
<evidence type="ECO:0000313" key="8">
    <source>
        <dbReference type="EMBL" id="KID48541.1"/>
    </source>
</evidence>
<dbReference type="Gene3D" id="1.10.3720.10">
    <property type="entry name" value="MetI-like"/>
    <property type="match status" value="1"/>
</dbReference>
<comment type="similarity">
    <text evidence="7">Belongs to the binding-protein-dependent transport system permease family.</text>
</comment>
<sequence>MKKNIRKKVIYFQVFFLLCLFFWGRNLDTEVHLDFIFAPFSKSYWFGSDDLGRDVFSLLLVGGFRTMEVVLIAGSLSFGVGVFLGMLSGYLENTWSLVIKSLVDLLMIIPTFICALIITSIFGINPFTAGLSLGAFGIGNYMNHAEALTKREKKKEYVEAALLLGVPAYRILYRNILPNIISELKVNLGNTASGVILQYASLTFIGLGADFSKPDWGMMLYQYRLYLVSHPLLVLLPSLCIAWVSLLLQFLWDTPKEREERWKF</sequence>
<feature type="transmembrane region" description="Helical" evidence="7">
    <location>
        <begin position="232"/>
        <end position="252"/>
    </location>
</feature>
<dbReference type="PANTHER" id="PTHR43386">
    <property type="entry name" value="OLIGOPEPTIDE TRANSPORT SYSTEM PERMEASE PROTEIN APPC"/>
    <property type="match status" value="1"/>
</dbReference>
<keyword evidence="5 7" id="KW-1133">Transmembrane helix</keyword>
<dbReference type="Pfam" id="PF00528">
    <property type="entry name" value="BPD_transp_1"/>
    <property type="match status" value="1"/>
</dbReference>
<feature type="transmembrane region" description="Helical" evidence="7">
    <location>
        <begin position="9"/>
        <end position="25"/>
    </location>
</feature>
<dbReference type="EMBL" id="AUZI01000023">
    <property type="protein sequence ID" value="KID48541.1"/>
    <property type="molecule type" value="Genomic_DNA"/>
</dbReference>
<dbReference type="GO" id="GO:0005886">
    <property type="term" value="C:plasma membrane"/>
    <property type="evidence" value="ECO:0007669"/>
    <property type="project" value="UniProtKB-SubCell"/>
</dbReference>
<keyword evidence="4 7" id="KW-0812">Transmembrane</keyword>
<dbReference type="PATRIC" id="fig|1226633.4.peg.1967"/>
<proteinExistence type="inferred from homology"/>
<gene>
    <name evidence="8" type="ORF">C095_09710</name>
</gene>
<dbReference type="PROSITE" id="PS50928">
    <property type="entry name" value="ABC_TM1"/>
    <property type="match status" value="1"/>
</dbReference>
<dbReference type="AlphaFoldDB" id="A0A017H863"/>
<dbReference type="CDD" id="cd06261">
    <property type="entry name" value="TM_PBP2"/>
    <property type="match status" value="1"/>
</dbReference>
<dbReference type="GO" id="GO:0055085">
    <property type="term" value="P:transmembrane transport"/>
    <property type="evidence" value="ECO:0007669"/>
    <property type="project" value="InterPro"/>
</dbReference>
<dbReference type="InterPro" id="IPR035906">
    <property type="entry name" value="MetI-like_sf"/>
</dbReference>
<comment type="subcellular location">
    <subcellularLocation>
        <location evidence="1 7">Cell membrane</location>
        <topology evidence="1 7">Multi-pass membrane protein</topology>
    </subcellularLocation>
</comment>
<evidence type="ECO:0000256" key="7">
    <source>
        <dbReference type="RuleBase" id="RU363032"/>
    </source>
</evidence>
<evidence type="ECO:0000256" key="1">
    <source>
        <dbReference type="ARBA" id="ARBA00004651"/>
    </source>
</evidence>
<dbReference type="Proteomes" id="UP000031184">
    <property type="component" value="Unassembled WGS sequence"/>
</dbReference>
<dbReference type="OrthoDB" id="9783218at2"/>
<evidence type="ECO:0000256" key="2">
    <source>
        <dbReference type="ARBA" id="ARBA00022448"/>
    </source>
</evidence>
<dbReference type="InterPro" id="IPR000515">
    <property type="entry name" value="MetI-like"/>
</dbReference>
<dbReference type="InterPro" id="IPR050366">
    <property type="entry name" value="BP-dependent_transpt_permease"/>
</dbReference>
<protein>
    <submittedName>
        <fullName evidence="8">Peptide ABC transporter permease</fullName>
    </submittedName>
</protein>
<keyword evidence="2 7" id="KW-0813">Transport</keyword>
<dbReference type="PANTHER" id="PTHR43386:SF1">
    <property type="entry name" value="D,D-DIPEPTIDE TRANSPORT SYSTEM PERMEASE PROTEIN DDPC-RELATED"/>
    <property type="match status" value="1"/>
</dbReference>
<comment type="caution">
    <text evidence="8">The sequence shown here is derived from an EMBL/GenBank/DDBJ whole genome shotgun (WGS) entry which is preliminary data.</text>
</comment>
<organism evidence="8 9">
    <name type="scientific">Fusobacterium necrophorum subsp. funduliforme B35</name>
    <dbReference type="NCBI Taxonomy" id="1226633"/>
    <lineage>
        <taxon>Bacteria</taxon>
        <taxon>Fusobacteriati</taxon>
        <taxon>Fusobacteriota</taxon>
        <taxon>Fusobacteriia</taxon>
        <taxon>Fusobacteriales</taxon>
        <taxon>Fusobacteriaceae</taxon>
        <taxon>Fusobacterium</taxon>
    </lineage>
</organism>
<evidence type="ECO:0000256" key="5">
    <source>
        <dbReference type="ARBA" id="ARBA00022989"/>
    </source>
</evidence>
<accession>A0A017H863</accession>